<dbReference type="OrthoDB" id="2112130at2"/>
<evidence type="ECO:0000256" key="2">
    <source>
        <dbReference type="ARBA" id="ARBA00022705"/>
    </source>
</evidence>
<dbReference type="GO" id="GO:0046872">
    <property type="term" value="F:metal ion binding"/>
    <property type="evidence" value="ECO:0007669"/>
    <property type="project" value="UniProtKB-KW"/>
</dbReference>
<organism evidence="7 8">
    <name type="scientific">Streptococcus cuniculipharyngis</name>
    <dbReference type="NCBI Taxonomy" id="1562651"/>
    <lineage>
        <taxon>Bacteria</taxon>
        <taxon>Bacillati</taxon>
        <taxon>Bacillota</taxon>
        <taxon>Bacilli</taxon>
        <taxon>Lactobacillales</taxon>
        <taxon>Streptococcaceae</taxon>
        <taxon>Streptococcus</taxon>
    </lineage>
</organism>
<evidence type="ECO:0000256" key="6">
    <source>
        <dbReference type="SAM" id="Coils"/>
    </source>
</evidence>
<name>A0A5C5SAC8_9STRE</name>
<evidence type="ECO:0000313" key="8">
    <source>
        <dbReference type="Proteomes" id="UP000317430"/>
    </source>
</evidence>
<dbReference type="RefSeq" id="WP_146567918.1">
    <property type="nucleotide sequence ID" value="NZ_VOHL01000007.1"/>
</dbReference>
<dbReference type="GO" id="GO:0008156">
    <property type="term" value="P:negative regulation of DNA replication"/>
    <property type="evidence" value="ECO:0007669"/>
    <property type="project" value="UniProtKB-KW"/>
</dbReference>
<keyword evidence="6" id="KW-0175">Coiled coil</keyword>
<keyword evidence="4" id="KW-0862">Zinc</keyword>
<sequence>MVKKELFGIFDGVSQNLMLTLADVEAMKKQAQALAEENARLHLENSKLRERLNQLAKGRHQTSEEVQNTLRKTYEDGFHVCIDLYGQRRDLGECLFCDEQIERKA</sequence>
<keyword evidence="5" id="KW-0236">DNA replication inhibitor</keyword>
<dbReference type="InterPro" id="IPR010377">
    <property type="entry name" value="YabA"/>
</dbReference>
<accession>A0A5C5SAC8</accession>
<keyword evidence="8" id="KW-1185">Reference proteome</keyword>
<gene>
    <name evidence="7" type="ORF">FRX57_06670</name>
</gene>
<keyword evidence="2" id="KW-0235">DNA replication</keyword>
<comment type="caution">
    <text evidence="7">The sequence shown here is derived from an EMBL/GenBank/DDBJ whole genome shotgun (WGS) entry which is preliminary data.</text>
</comment>
<dbReference type="AlphaFoldDB" id="A0A5C5SAC8"/>
<dbReference type="EMBL" id="VOHL01000007">
    <property type="protein sequence ID" value="TWS96643.1"/>
    <property type="molecule type" value="Genomic_DNA"/>
</dbReference>
<protein>
    <submittedName>
        <fullName evidence="7">DUF972 family protein</fullName>
    </submittedName>
</protein>
<evidence type="ECO:0000256" key="4">
    <source>
        <dbReference type="ARBA" id="ARBA00022833"/>
    </source>
</evidence>
<dbReference type="PIRSF" id="PIRSF021439">
    <property type="entry name" value="DUF972"/>
    <property type="match status" value="1"/>
</dbReference>
<reference evidence="7 8" key="1">
    <citation type="submission" date="2019-08" db="EMBL/GenBank/DDBJ databases">
        <authorList>
            <person name="Lei W."/>
        </authorList>
    </citation>
    <scope>NUCLEOTIDE SEQUENCE [LARGE SCALE GENOMIC DNA]</scope>
    <source>
        <strain evidence="7 8">CCUG 66496</strain>
    </source>
</reference>
<evidence type="ECO:0000256" key="1">
    <source>
        <dbReference type="ARBA" id="ARBA00022490"/>
    </source>
</evidence>
<evidence type="ECO:0000313" key="7">
    <source>
        <dbReference type="EMBL" id="TWS96643.1"/>
    </source>
</evidence>
<keyword evidence="3" id="KW-0479">Metal-binding</keyword>
<feature type="coiled-coil region" evidence="6">
    <location>
        <begin position="24"/>
        <end position="51"/>
    </location>
</feature>
<dbReference type="GO" id="GO:0006260">
    <property type="term" value="P:DNA replication"/>
    <property type="evidence" value="ECO:0007669"/>
    <property type="project" value="UniProtKB-KW"/>
</dbReference>
<evidence type="ECO:0000256" key="3">
    <source>
        <dbReference type="ARBA" id="ARBA00022723"/>
    </source>
</evidence>
<evidence type="ECO:0000256" key="5">
    <source>
        <dbReference type="ARBA" id="ARBA00022880"/>
    </source>
</evidence>
<dbReference type="Pfam" id="PF06156">
    <property type="entry name" value="YabA"/>
    <property type="match status" value="1"/>
</dbReference>
<dbReference type="Proteomes" id="UP000317430">
    <property type="component" value="Unassembled WGS sequence"/>
</dbReference>
<proteinExistence type="predicted"/>
<keyword evidence="1" id="KW-0963">Cytoplasm</keyword>